<sequence>MVSVAREQPKGKHLSLS</sequence>
<name>A0A182XR44_ANOQN</name>
<protein>
    <submittedName>
        <fullName evidence="1">Uncharacterized protein</fullName>
    </submittedName>
</protein>
<evidence type="ECO:0000313" key="2">
    <source>
        <dbReference type="Proteomes" id="UP000076407"/>
    </source>
</evidence>
<reference evidence="1" key="1">
    <citation type="submission" date="2020-05" db="UniProtKB">
        <authorList>
            <consortium name="EnsemblMetazoa"/>
        </authorList>
    </citation>
    <scope>IDENTIFICATION</scope>
    <source>
        <strain evidence="1">SANGQUA</strain>
    </source>
</reference>
<evidence type="ECO:0000313" key="1">
    <source>
        <dbReference type="EnsemblMetazoa" id="AQUA014327-PA"/>
    </source>
</evidence>
<proteinExistence type="predicted"/>
<dbReference type="EnsemblMetazoa" id="AQUA014327-RA">
    <property type="protein sequence ID" value="AQUA014327-PA"/>
    <property type="gene ID" value="AQUA014327"/>
</dbReference>
<accession>A0A182XR44</accession>
<dbReference type="VEuPathDB" id="VectorBase:AQUA014327"/>
<organism evidence="1 2">
    <name type="scientific">Anopheles quadriannulatus</name>
    <name type="common">Mosquito</name>
    <dbReference type="NCBI Taxonomy" id="34691"/>
    <lineage>
        <taxon>Eukaryota</taxon>
        <taxon>Metazoa</taxon>
        <taxon>Ecdysozoa</taxon>
        <taxon>Arthropoda</taxon>
        <taxon>Hexapoda</taxon>
        <taxon>Insecta</taxon>
        <taxon>Pterygota</taxon>
        <taxon>Neoptera</taxon>
        <taxon>Endopterygota</taxon>
        <taxon>Diptera</taxon>
        <taxon>Nematocera</taxon>
        <taxon>Culicoidea</taxon>
        <taxon>Culicidae</taxon>
        <taxon>Anophelinae</taxon>
        <taxon>Anopheles</taxon>
    </lineage>
</organism>
<dbReference type="Proteomes" id="UP000076407">
    <property type="component" value="Unassembled WGS sequence"/>
</dbReference>
<keyword evidence="2" id="KW-1185">Reference proteome</keyword>
<dbReference type="AlphaFoldDB" id="A0A182XR44"/>